<dbReference type="AlphaFoldDB" id="A0A850SQR1"/>
<proteinExistence type="predicted"/>
<evidence type="ECO:0000313" key="3">
    <source>
        <dbReference type="Proteomes" id="UP000553343"/>
    </source>
</evidence>
<protein>
    <submittedName>
        <fullName evidence="2">DUF3160 domain-containing protein</fullName>
    </submittedName>
</protein>
<feature type="coiled-coil region" evidence="1">
    <location>
        <begin position="408"/>
        <end position="439"/>
    </location>
</feature>
<keyword evidence="3" id="KW-1185">Reference proteome</keyword>
<dbReference type="EMBL" id="JACADJ010000002">
    <property type="protein sequence ID" value="NWH03519.1"/>
    <property type="molecule type" value="Genomic_DNA"/>
</dbReference>
<evidence type="ECO:0000313" key="2">
    <source>
        <dbReference type="EMBL" id="NWH03519.1"/>
    </source>
</evidence>
<dbReference type="Pfam" id="PF11369">
    <property type="entry name" value="DUF3160"/>
    <property type="match status" value="1"/>
</dbReference>
<dbReference type="SMART" id="SM01325">
    <property type="entry name" value="DUF3160"/>
    <property type="match status" value="1"/>
</dbReference>
<keyword evidence="1" id="KW-0175">Coiled coil</keyword>
<sequence length="692" mass="80080">MKKTIISIWLILYIILAPFCSLNMVAGASEAKTYEMLNLNENAKRLLEKNSFVVVPTKAYKDMSEAYEVLRKNNFPIFLTTDSILHTMHLLFDYLLRTIEVDHLMSDLKQLTKSMIKASYDDYRTIKDGEVKKAIYANIAFFSVAAGLLNEKEAIPPDVNDIVDAEIKLIKKHEGFKNSPVFGCLEDYSQYAPRGHYTRSEDFRSYFKAMMWFGRMGFSLNPSESLEITEGLANQMTRQALLIVKALNDSSLEGMAALEVWERIYEPTTFFLGKTDDLNVYDYKDIALKIYGKIPGLKDLDDELKLDRFMSEARKLRRPKILSTFVLDIEDDKKGAEDVTLGFRFMGQRFTPDSYIFQNLVYPKVMLYTGNSRPFTWVMSRRGPIRGFPRGLDIMAVLGSVHAENIIKKEGDNEYKRYNEQLAKLKKEFEQKKEEWSSNLYWNWLYCLKPLLSPSAAPLPLFMRSKAWTGKALYTALSSWAELRHDTILYAKQSYTMAGTGLRPRPQLTHGYVEPYPEVYARVMRMIEQMRKGMVLRGLLNKRIEDKLIQYERLVGILETISKKELTGEALTENEYKTIWNIGPTLKSLTEFSHNIMPRIASDTDGNMAVIADVHTDPNSRQVLEEGVGFPFIIYVRVSIEGMEKILRGPVFSYYEFKKPMSDRLTDEQWKWMLKEGQEPHLPRWTSEFIGK</sequence>
<dbReference type="RefSeq" id="WP_178364975.1">
    <property type="nucleotide sequence ID" value="NZ_JACADJ010000002.1"/>
</dbReference>
<reference evidence="2 3" key="1">
    <citation type="submission" date="2020-06" db="EMBL/GenBank/DDBJ databases">
        <title>High-quality draft genome of sulfate reducer Desulfobacter latus type strain AcrS2 isolated from marine sediment.</title>
        <authorList>
            <person name="Hoppe M."/>
            <person name="Larsen C.K."/>
            <person name="Marshall I.P.G."/>
            <person name="Schramm A."/>
            <person name="Marietou A.G."/>
        </authorList>
    </citation>
    <scope>NUCLEOTIDE SEQUENCE [LARGE SCALE GENOMIC DNA]</scope>
    <source>
        <strain evidence="2 3">AcRS2</strain>
    </source>
</reference>
<accession>A0A850SQR1</accession>
<dbReference type="Proteomes" id="UP000553343">
    <property type="component" value="Unassembled WGS sequence"/>
</dbReference>
<name>A0A850SQR1_9BACT</name>
<evidence type="ECO:0000256" key="1">
    <source>
        <dbReference type="SAM" id="Coils"/>
    </source>
</evidence>
<dbReference type="InterPro" id="IPR022601">
    <property type="entry name" value="DUF3160"/>
</dbReference>
<organism evidence="2 3">
    <name type="scientific">Desulfobacter latus</name>
    <dbReference type="NCBI Taxonomy" id="2292"/>
    <lineage>
        <taxon>Bacteria</taxon>
        <taxon>Pseudomonadati</taxon>
        <taxon>Thermodesulfobacteriota</taxon>
        <taxon>Desulfobacteria</taxon>
        <taxon>Desulfobacterales</taxon>
        <taxon>Desulfobacteraceae</taxon>
        <taxon>Desulfobacter</taxon>
    </lineage>
</organism>
<gene>
    <name evidence="2" type="ORF">HXW94_00670</name>
</gene>
<comment type="caution">
    <text evidence="2">The sequence shown here is derived from an EMBL/GenBank/DDBJ whole genome shotgun (WGS) entry which is preliminary data.</text>
</comment>